<keyword evidence="4 5" id="KW-0472">Membrane</keyword>
<comment type="caution">
    <text evidence="7">The sequence shown here is derived from an EMBL/GenBank/DDBJ whole genome shotgun (WGS) entry which is preliminary data.</text>
</comment>
<organism evidence="7 8">
    <name type="scientific">Spongiivirga citrea</name>
    <dbReference type="NCBI Taxonomy" id="1481457"/>
    <lineage>
        <taxon>Bacteria</taxon>
        <taxon>Pseudomonadati</taxon>
        <taxon>Bacteroidota</taxon>
        <taxon>Flavobacteriia</taxon>
        <taxon>Flavobacteriales</taxon>
        <taxon>Flavobacteriaceae</taxon>
        <taxon>Spongiivirga</taxon>
    </lineage>
</organism>
<keyword evidence="3 5" id="KW-1133">Transmembrane helix</keyword>
<dbReference type="Proteomes" id="UP000474296">
    <property type="component" value="Unassembled WGS sequence"/>
</dbReference>
<feature type="transmembrane region" description="Helical" evidence="5">
    <location>
        <begin position="264"/>
        <end position="283"/>
    </location>
</feature>
<accession>A0A6M0CSP1</accession>
<comment type="subcellular location">
    <subcellularLocation>
        <location evidence="1">Membrane</location>
        <topology evidence="1">Multi-pass membrane protein</topology>
    </subcellularLocation>
</comment>
<proteinExistence type="predicted"/>
<feature type="transmembrane region" description="Helical" evidence="5">
    <location>
        <begin position="87"/>
        <end position="113"/>
    </location>
</feature>
<dbReference type="InterPro" id="IPR001902">
    <property type="entry name" value="SLC26A/SulP_fam"/>
</dbReference>
<dbReference type="EMBL" id="JAABOQ010000002">
    <property type="protein sequence ID" value="NER16860.1"/>
    <property type="molecule type" value="Genomic_DNA"/>
</dbReference>
<feature type="transmembrane region" description="Helical" evidence="5">
    <location>
        <begin position="346"/>
        <end position="375"/>
    </location>
</feature>
<evidence type="ECO:0000256" key="2">
    <source>
        <dbReference type="ARBA" id="ARBA00022692"/>
    </source>
</evidence>
<feature type="transmembrane region" description="Helical" evidence="5">
    <location>
        <begin position="176"/>
        <end position="195"/>
    </location>
</feature>
<dbReference type="InterPro" id="IPR011547">
    <property type="entry name" value="SLC26A/SulP_dom"/>
</dbReference>
<evidence type="ECO:0000256" key="4">
    <source>
        <dbReference type="ARBA" id="ARBA00023136"/>
    </source>
</evidence>
<feature type="transmembrane region" description="Helical" evidence="5">
    <location>
        <begin position="120"/>
        <end position="138"/>
    </location>
</feature>
<evidence type="ECO:0000259" key="6">
    <source>
        <dbReference type="Pfam" id="PF00916"/>
    </source>
</evidence>
<dbReference type="RefSeq" id="WP_164030438.1">
    <property type="nucleotide sequence ID" value="NZ_JAABOQ010000002.1"/>
</dbReference>
<feature type="transmembrane region" description="Helical" evidence="5">
    <location>
        <begin position="12"/>
        <end position="33"/>
    </location>
</feature>
<reference evidence="7 8" key="1">
    <citation type="submission" date="2020-01" db="EMBL/GenBank/DDBJ databases">
        <title>Spongiivirga citrea KCTC 32990T.</title>
        <authorList>
            <person name="Wang G."/>
        </authorList>
    </citation>
    <scope>NUCLEOTIDE SEQUENCE [LARGE SCALE GENOMIC DNA]</scope>
    <source>
        <strain evidence="7 8">KCTC 32990</strain>
    </source>
</reference>
<keyword evidence="2 5" id="KW-0812">Transmembrane</keyword>
<sequence>MNSSNPFKNFKADIPASIVVFFVALPLCLGIALASGAPLFSGLIAGIVGGIVVGAMSGSQVGVSGPAAGLAAIVLTAIGALGGYQNFLVAVVIGGAIQLLFGFLKAGIIGYYFPSSVIKGMLTGIGIIIILKQIPYFFGLDKNPGGDFSFLQIDGENTFTELLRTINAIISGNFDYGATIIAIVAISILILWSNVLSKKGKIFQLVQGPLVAVVAGIVYYLLTKDTGLSLSADRLVSVPVPESFDDFKGQFAFPNFEVIGRADIWITGFTIALVASLETLLCVEATDKLDPRKRVTPTNRELIAQGTGNIISGFIGGLPITQVIVRSSANIQSGGKTKMSAIIHGFFLLISVILIPTLLNKIPLSVLAAVLFIVGYKLAKPALFKTMYNLGWKQFIPFVVTILGIVFTDLLMGIGLGLAVGIVVILIKSFQNSHFLHIEDKSNGKHKIKMTLAEEVTFFNKGAILKELDSLPRDTYLELDVRKTRYLDNDIIEILEDFSEKARNRNIDIQLISERGIVENPDSFIQFFQLRPKSA</sequence>
<dbReference type="Pfam" id="PF00916">
    <property type="entry name" value="Sulfate_transp"/>
    <property type="match status" value="1"/>
</dbReference>
<feature type="transmembrane region" description="Helical" evidence="5">
    <location>
        <begin position="202"/>
        <end position="222"/>
    </location>
</feature>
<keyword evidence="8" id="KW-1185">Reference proteome</keyword>
<dbReference type="AlphaFoldDB" id="A0A6M0CSP1"/>
<evidence type="ECO:0000313" key="7">
    <source>
        <dbReference type="EMBL" id="NER16860.1"/>
    </source>
</evidence>
<evidence type="ECO:0000313" key="8">
    <source>
        <dbReference type="Proteomes" id="UP000474296"/>
    </source>
</evidence>
<gene>
    <name evidence="7" type="ORF">GWK10_06540</name>
</gene>
<evidence type="ECO:0000256" key="5">
    <source>
        <dbReference type="SAM" id="Phobius"/>
    </source>
</evidence>
<feature type="transmembrane region" description="Helical" evidence="5">
    <location>
        <begin position="63"/>
        <end position="81"/>
    </location>
</feature>
<feature type="transmembrane region" description="Helical" evidence="5">
    <location>
        <begin position="395"/>
        <end position="427"/>
    </location>
</feature>
<evidence type="ECO:0000256" key="1">
    <source>
        <dbReference type="ARBA" id="ARBA00004141"/>
    </source>
</evidence>
<dbReference type="GO" id="GO:0016020">
    <property type="term" value="C:membrane"/>
    <property type="evidence" value="ECO:0007669"/>
    <property type="project" value="UniProtKB-SubCell"/>
</dbReference>
<dbReference type="PANTHER" id="PTHR11814">
    <property type="entry name" value="SULFATE TRANSPORTER"/>
    <property type="match status" value="1"/>
</dbReference>
<name>A0A6M0CSP1_9FLAO</name>
<protein>
    <submittedName>
        <fullName evidence="7">SulP family inorganic anion transporter</fullName>
    </submittedName>
</protein>
<dbReference type="GO" id="GO:0055085">
    <property type="term" value="P:transmembrane transport"/>
    <property type="evidence" value="ECO:0007669"/>
    <property type="project" value="InterPro"/>
</dbReference>
<feature type="domain" description="SLC26A/SulP transporter" evidence="6">
    <location>
        <begin position="10"/>
        <end position="396"/>
    </location>
</feature>
<evidence type="ECO:0000256" key="3">
    <source>
        <dbReference type="ARBA" id="ARBA00022989"/>
    </source>
</evidence>